<dbReference type="GO" id="GO:0006357">
    <property type="term" value="P:regulation of transcription by RNA polymerase II"/>
    <property type="evidence" value="ECO:0007669"/>
    <property type="project" value="TreeGrafter"/>
</dbReference>
<proteinExistence type="predicted"/>
<dbReference type="VEuPathDB" id="VectorBase:PPAI008775"/>
<organism evidence="2 3">
    <name type="scientific">Phlebotomus papatasi</name>
    <name type="common">Sandfly</name>
    <dbReference type="NCBI Taxonomy" id="29031"/>
    <lineage>
        <taxon>Eukaryota</taxon>
        <taxon>Metazoa</taxon>
        <taxon>Ecdysozoa</taxon>
        <taxon>Arthropoda</taxon>
        <taxon>Hexapoda</taxon>
        <taxon>Insecta</taxon>
        <taxon>Pterygota</taxon>
        <taxon>Neoptera</taxon>
        <taxon>Endopterygota</taxon>
        <taxon>Diptera</taxon>
        <taxon>Nematocera</taxon>
        <taxon>Psychodoidea</taxon>
        <taxon>Psychodidae</taxon>
        <taxon>Phlebotomus</taxon>
        <taxon>Phlebotomus</taxon>
    </lineage>
</organism>
<dbReference type="AlphaFoldDB" id="A0A1B0GQ47"/>
<dbReference type="EMBL" id="AJVK01067627">
    <property type="status" value="NOT_ANNOTATED_CDS"/>
    <property type="molecule type" value="Genomic_DNA"/>
</dbReference>
<dbReference type="InterPro" id="IPR039223">
    <property type="entry name" value="AATF/Bfr2"/>
</dbReference>
<dbReference type="PANTHER" id="PTHR15565:SF0">
    <property type="entry name" value="PROTEIN AATF"/>
    <property type="match status" value="1"/>
</dbReference>
<reference evidence="2" key="1">
    <citation type="submission" date="2022-08" db="UniProtKB">
        <authorList>
            <consortium name="EnsemblMetazoa"/>
        </authorList>
    </citation>
    <scope>IDENTIFICATION</scope>
    <source>
        <strain evidence="2">Israel</strain>
    </source>
</reference>
<keyword evidence="3" id="KW-1185">Reference proteome</keyword>
<dbReference type="GO" id="GO:0005730">
    <property type="term" value="C:nucleolus"/>
    <property type="evidence" value="ECO:0007669"/>
    <property type="project" value="TreeGrafter"/>
</dbReference>
<dbReference type="VEuPathDB" id="VectorBase:PPAPM1_002382"/>
<protein>
    <recommendedName>
        <fullName evidence="1">Apoptosis-antagonizing transcription factor C-terminal domain-containing protein</fullName>
    </recommendedName>
</protein>
<name>A0A1B0GQ47_PHLPP</name>
<feature type="domain" description="Apoptosis-antagonizing transcription factor C-terminal" evidence="1">
    <location>
        <begin position="2"/>
        <end position="77"/>
    </location>
</feature>
<sequence length="81" mass="9101">ILSELIEAKSSQNLDGVTSSTLQKKARNSTKKIVDTKASKGRRIRYVVHKKMVNFMAPNPYSSWTDEAKDELFSSIFGANH</sequence>
<accession>A0A1B0GQ47</accession>
<dbReference type="Pfam" id="PF08164">
    <property type="entry name" value="TRAUB"/>
    <property type="match status" value="1"/>
</dbReference>
<evidence type="ECO:0000313" key="3">
    <source>
        <dbReference type="Proteomes" id="UP000092462"/>
    </source>
</evidence>
<dbReference type="Proteomes" id="UP000092462">
    <property type="component" value="Unassembled WGS sequence"/>
</dbReference>
<dbReference type="PANTHER" id="PTHR15565">
    <property type="entry name" value="AATF PROTEIN APOPTOSIS ANTAGONIZING TRANSCRIPTION FACTOR"/>
    <property type="match status" value="1"/>
</dbReference>
<evidence type="ECO:0000313" key="2">
    <source>
        <dbReference type="EnsemblMetazoa" id="PPAI008775-PA"/>
    </source>
</evidence>
<dbReference type="InterPro" id="IPR012617">
    <property type="entry name" value="AATF_C"/>
</dbReference>
<dbReference type="EnsemblMetazoa" id="PPAI008775-RA">
    <property type="protein sequence ID" value="PPAI008775-PA"/>
    <property type="gene ID" value="PPAI008775"/>
</dbReference>
<evidence type="ECO:0000259" key="1">
    <source>
        <dbReference type="Pfam" id="PF08164"/>
    </source>
</evidence>